<dbReference type="InterPro" id="IPR001851">
    <property type="entry name" value="ABC_transp_permease"/>
</dbReference>
<reference evidence="11" key="1">
    <citation type="submission" date="2018-02" db="EMBL/GenBank/DDBJ databases">
        <title>Draft genome sequencing of Rhodococcus opacus KU647198.</title>
        <authorList>
            <person name="Zheng B.-X."/>
        </authorList>
    </citation>
    <scope>NUCLEOTIDE SEQUENCE [LARGE SCALE GENOMIC DNA]</scope>
    <source>
        <strain evidence="11">04-OD7</strain>
    </source>
</reference>
<feature type="transmembrane region" description="Helical" evidence="9">
    <location>
        <begin position="287"/>
        <end position="308"/>
    </location>
</feature>
<evidence type="ECO:0000256" key="3">
    <source>
        <dbReference type="ARBA" id="ARBA00022475"/>
    </source>
</evidence>
<keyword evidence="6 9" id="KW-1133">Transmembrane helix</keyword>
<evidence type="ECO:0000313" key="10">
    <source>
        <dbReference type="EMBL" id="PQP23913.1"/>
    </source>
</evidence>
<comment type="subcellular location">
    <subcellularLocation>
        <location evidence="1">Cell membrane</location>
        <topology evidence="1">Multi-pass membrane protein</topology>
    </subcellularLocation>
</comment>
<name>A0A2S8JAC8_RHOOP</name>
<feature type="transmembrane region" description="Helical" evidence="9">
    <location>
        <begin position="254"/>
        <end position="280"/>
    </location>
</feature>
<dbReference type="CDD" id="cd06582">
    <property type="entry name" value="TM_PBP1_LivH_like"/>
    <property type="match status" value="1"/>
</dbReference>
<evidence type="ECO:0000256" key="5">
    <source>
        <dbReference type="ARBA" id="ARBA00022970"/>
    </source>
</evidence>
<dbReference type="GO" id="GO:0006865">
    <property type="term" value="P:amino acid transport"/>
    <property type="evidence" value="ECO:0007669"/>
    <property type="project" value="UniProtKB-KW"/>
</dbReference>
<keyword evidence="4 9" id="KW-0812">Transmembrane</keyword>
<dbReference type="Proteomes" id="UP000239290">
    <property type="component" value="Unassembled WGS sequence"/>
</dbReference>
<dbReference type="PANTHER" id="PTHR11795">
    <property type="entry name" value="BRANCHED-CHAIN AMINO ACID TRANSPORT SYSTEM PERMEASE PROTEIN LIVH"/>
    <property type="match status" value="1"/>
</dbReference>
<evidence type="ECO:0000256" key="9">
    <source>
        <dbReference type="SAM" id="Phobius"/>
    </source>
</evidence>
<feature type="transmembrane region" description="Helical" evidence="9">
    <location>
        <begin position="90"/>
        <end position="115"/>
    </location>
</feature>
<protein>
    <recommendedName>
        <fullName evidence="12">Branched-chain amino acid ABC transporter permease</fullName>
    </recommendedName>
</protein>
<keyword evidence="2" id="KW-0813">Transport</keyword>
<comment type="similarity">
    <text evidence="8">Belongs to the binding-protein-dependent transport system permease family. LivHM subfamily.</text>
</comment>
<sequence length="322" mass="34067">MRLPPNTSTTPLPEDCEIAGTAVDLEEERDEGGIVLAVVVAGFVSGAVLLLATVGFELVRRVEGFLNIALPQLIVLSGFSAYGFNVLLGLHWIVSCLAAIAVTTVAGVVSARLIFWPMRGRPHYIPMIASVGLAFFIHAMIEVFTGYGVKTLNVPLQETFRIGGIAVAGIDQVAVIIIAALVVVALHFWLSKSYSGRALRAMANNQALAQIRGVNTSYLQYLTWAVASALAALAGTLIAFTARIYPELGWDQVLIISAAAIIGGLGSIYGVMLAAVLVGLTSSLATLVIPSEYTQMVVFAVIALVVFIRPEGLFSGPKERVA</sequence>
<evidence type="ECO:0000256" key="8">
    <source>
        <dbReference type="ARBA" id="ARBA00037998"/>
    </source>
</evidence>
<dbReference type="PANTHER" id="PTHR11795:SF452">
    <property type="entry name" value="ABC TRANSPORTER PERMEASE PROTEIN"/>
    <property type="match status" value="1"/>
</dbReference>
<dbReference type="InterPro" id="IPR052157">
    <property type="entry name" value="BCAA_transport_permease"/>
</dbReference>
<dbReference type="GO" id="GO:0022857">
    <property type="term" value="F:transmembrane transporter activity"/>
    <property type="evidence" value="ECO:0007669"/>
    <property type="project" value="InterPro"/>
</dbReference>
<feature type="transmembrane region" description="Helical" evidence="9">
    <location>
        <begin position="221"/>
        <end position="242"/>
    </location>
</feature>
<feature type="transmembrane region" description="Helical" evidence="9">
    <location>
        <begin position="169"/>
        <end position="190"/>
    </location>
</feature>
<feature type="transmembrane region" description="Helical" evidence="9">
    <location>
        <begin position="33"/>
        <end position="52"/>
    </location>
</feature>
<dbReference type="AlphaFoldDB" id="A0A2S8JAC8"/>
<evidence type="ECO:0000256" key="6">
    <source>
        <dbReference type="ARBA" id="ARBA00022989"/>
    </source>
</evidence>
<evidence type="ECO:0000256" key="1">
    <source>
        <dbReference type="ARBA" id="ARBA00004651"/>
    </source>
</evidence>
<gene>
    <name evidence="10" type="ORF">C5613_16445</name>
</gene>
<evidence type="ECO:0000313" key="11">
    <source>
        <dbReference type="Proteomes" id="UP000239290"/>
    </source>
</evidence>
<proteinExistence type="inferred from homology"/>
<evidence type="ECO:0000256" key="4">
    <source>
        <dbReference type="ARBA" id="ARBA00022692"/>
    </source>
</evidence>
<feature type="transmembrane region" description="Helical" evidence="9">
    <location>
        <begin position="127"/>
        <end position="149"/>
    </location>
</feature>
<evidence type="ECO:0000256" key="7">
    <source>
        <dbReference type="ARBA" id="ARBA00023136"/>
    </source>
</evidence>
<keyword evidence="7 9" id="KW-0472">Membrane</keyword>
<evidence type="ECO:0008006" key="12">
    <source>
        <dbReference type="Google" id="ProtNLM"/>
    </source>
</evidence>
<feature type="transmembrane region" description="Helical" evidence="9">
    <location>
        <begin position="64"/>
        <end position="84"/>
    </location>
</feature>
<keyword evidence="5" id="KW-0029">Amino-acid transport</keyword>
<evidence type="ECO:0000256" key="2">
    <source>
        <dbReference type="ARBA" id="ARBA00022448"/>
    </source>
</evidence>
<comment type="caution">
    <text evidence="10">The sequence shown here is derived from an EMBL/GenBank/DDBJ whole genome shotgun (WGS) entry which is preliminary data.</text>
</comment>
<accession>A0A2S8JAC8</accession>
<dbReference type="GO" id="GO:0005886">
    <property type="term" value="C:plasma membrane"/>
    <property type="evidence" value="ECO:0007669"/>
    <property type="project" value="UniProtKB-SubCell"/>
</dbReference>
<dbReference type="EMBL" id="PUIO01000017">
    <property type="protein sequence ID" value="PQP23913.1"/>
    <property type="molecule type" value="Genomic_DNA"/>
</dbReference>
<organism evidence="10 11">
    <name type="scientific">Rhodococcus opacus</name>
    <name type="common">Nocardia opaca</name>
    <dbReference type="NCBI Taxonomy" id="37919"/>
    <lineage>
        <taxon>Bacteria</taxon>
        <taxon>Bacillati</taxon>
        <taxon>Actinomycetota</taxon>
        <taxon>Actinomycetes</taxon>
        <taxon>Mycobacteriales</taxon>
        <taxon>Nocardiaceae</taxon>
        <taxon>Rhodococcus</taxon>
    </lineage>
</organism>
<dbReference type="Pfam" id="PF02653">
    <property type="entry name" value="BPD_transp_2"/>
    <property type="match status" value="1"/>
</dbReference>
<keyword evidence="3" id="KW-1003">Cell membrane</keyword>